<keyword evidence="3" id="KW-0677">Repeat</keyword>
<feature type="domain" description="DM10" evidence="6">
    <location>
        <begin position="88"/>
        <end position="194"/>
    </location>
</feature>
<dbReference type="Pfam" id="PF06565">
    <property type="entry name" value="DM10_dom"/>
    <property type="match status" value="3"/>
</dbReference>
<evidence type="ECO:0000313" key="8">
    <source>
        <dbReference type="Proteomes" id="UP000475862"/>
    </source>
</evidence>
<keyword evidence="8" id="KW-1185">Reference proteome</keyword>
<keyword evidence="4" id="KW-0206">Cytoskeleton</keyword>
<dbReference type="OrthoDB" id="10255210at2759"/>
<dbReference type="GO" id="GO:0072686">
    <property type="term" value="C:mitotic spindle"/>
    <property type="evidence" value="ECO:0007669"/>
    <property type="project" value="TreeGrafter"/>
</dbReference>
<dbReference type="GO" id="GO:0043014">
    <property type="term" value="F:alpha-tubulin binding"/>
    <property type="evidence" value="ECO:0007669"/>
    <property type="project" value="TreeGrafter"/>
</dbReference>
<dbReference type="GO" id="GO:0007052">
    <property type="term" value="P:mitotic spindle organization"/>
    <property type="evidence" value="ECO:0007669"/>
    <property type="project" value="TreeGrafter"/>
</dbReference>
<dbReference type="PROSITE" id="PS51336">
    <property type="entry name" value="DM10"/>
    <property type="match status" value="3"/>
</dbReference>
<dbReference type="GO" id="GO:0060285">
    <property type="term" value="P:cilium-dependent cell motility"/>
    <property type="evidence" value="ECO:0007669"/>
    <property type="project" value="TreeGrafter"/>
</dbReference>
<organism evidence="7 8">
    <name type="scientific">Aphis glycines</name>
    <name type="common">Soybean aphid</name>
    <dbReference type="NCBI Taxonomy" id="307491"/>
    <lineage>
        <taxon>Eukaryota</taxon>
        <taxon>Metazoa</taxon>
        <taxon>Ecdysozoa</taxon>
        <taxon>Arthropoda</taxon>
        <taxon>Hexapoda</taxon>
        <taxon>Insecta</taxon>
        <taxon>Pterygota</taxon>
        <taxon>Neoptera</taxon>
        <taxon>Paraneoptera</taxon>
        <taxon>Hemiptera</taxon>
        <taxon>Sternorrhyncha</taxon>
        <taxon>Aphidomorpha</taxon>
        <taxon>Aphidoidea</taxon>
        <taxon>Aphididae</taxon>
        <taxon>Aphidini</taxon>
        <taxon>Aphis</taxon>
        <taxon>Aphis</taxon>
    </lineage>
</organism>
<evidence type="ECO:0000256" key="4">
    <source>
        <dbReference type="ARBA" id="ARBA00023212"/>
    </source>
</evidence>
<evidence type="ECO:0000256" key="1">
    <source>
        <dbReference type="ARBA" id="ARBA00004430"/>
    </source>
</evidence>
<dbReference type="AlphaFoldDB" id="A0A6G0U9Z3"/>
<evidence type="ECO:0000313" key="7">
    <source>
        <dbReference type="EMBL" id="KAE9545046.1"/>
    </source>
</evidence>
<dbReference type="Gene3D" id="2.30.29.170">
    <property type="match status" value="3"/>
</dbReference>
<dbReference type="SMART" id="SM00676">
    <property type="entry name" value="DM10"/>
    <property type="match status" value="3"/>
</dbReference>
<dbReference type="PANTHER" id="PTHR12086:SF9">
    <property type="entry name" value="EF-HAND DOMAIN-CONTAINING PROTEIN 1"/>
    <property type="match status" value="1"/>
</dbReference>
<evidence type="ECO:0000256" key="2">
    <source>
        <dbReference type="ARBA" id="ARBA00022490"/>
    </source>
</evidence>
<evidence type="ECO:0000256" key="3">
    <source>
        <dbReference type="ARBA" id="ARBA00022737"/>
    </source>
</evidence>
<dbReference type="Proteomes" id="UP000475862">
    <property type="component" value="Unassembled WGS sequence"/>
</dbReference>
<dbReference type="FunFam" id="2.30.29.170:FF:000004">
    <property type="entry name" value="EF-hand domain containing 2"/>
    <property type="match status" value="1"/>
</dbReference>
<dbReference type="GO" id="GO:0005930">
    <property type="term" value="C:axoneme"/>
    <property type="evidence" value="ECO:0007669"/>
    <property type="project" value="UniProtKB-SubCell"/>
</dbReference>
<comment type="caution">
    <text evidence="7">The sequence shown here is derived from an EMBL/GenBank/DDBJ whole genome shotgun (WGS) entry which is preliminary data.</text>
</comment>
<dbReference type="InterPro" id="IPR040193">
    <property type="entry name" value="EFHC1/EFHC2/EFHB"/>
</dbReference>
<proteinExistence type="predicted"/>
<comment type="subcellular location">
    <subcellularLocation>
        <location evidence="1">Cytoplasm</location>
        <location evidence="1">Cytoskeleton</location>
        <location evidence="1">Cilium axoneme</location>
    </subcellularLocation>
</comment>
<dbReference type="GO" id="GO:0000281">
    <property type="term" value="P:mitotic cytokinesis"/>
    <property type="evidence" value="ECO:0007669"/>
    <property type="project" value="TreeGrafter"/>
</dbReference>
<dbReference type="PANTHER" id="PTHR12086">
    <property type="entry name" value="EF-HAND DOMAIN C-TERMINAL CONTAINING PROTEIN"/>
    <property type="match status" value="1"/>
</dbReference>
<name>A0A6G0U9Z3_APHGL</name>
<keyword evidence="2" id="KW-0963">Cytoplasm</keyword>
<feature type="domain" description="DM10" evidence="6">
    <location>
        <begin position="433"/>
        <end position="537"/>
    </location>
</feature>
<reference evidence="7 8" key="1">
    <citation type="submission" date="2019-08" db="EMBL/GenBank/DDBJ databases">
        <title>The genome of the soybean aphid Biotype 1, its phylome, world population structure and adaptation to the North American continent.</title>
        <authorList>
            <person name="Giordano R."/>
            <person name="Donthu R.K."/>
            <person name="Hernandez A.G."/>
            <person name="Wright C.L."/>
            <person name="Zimin A.V."/>
        </authorList>
    </citation>
    <scope>NUCLEOTIDE SEQUENCE [LARGE SCALE GENOMIC DNA]</scope>
    <source>
        <tissue evidence="7">Whole aphids</tissue>
    </source>
</reference>
<sequence length="808" mass="92215">MDGLPFIPGFRFTDITKKDHHLSSQFRWKNGYAIPKDKLTGIGKAPLDVDCMLYSKTLGTTGYNPTLTYGQAKDPPKPIVQPHFIMFDGKCLSFNGFTQQPITESAVDTFRVRRVKITYFLVDDSISVVEPIVENAGYVQGCLLKRGQIPNPHRKNKNWHWSDLNNGVELSFYGVVYKLCSCDSFTRKFLSSQGVEVDVDKPVPDDPYMSARREQLLQQKKQQSKTLALKSGFSSRSIEDDKLKQFLENDGKVLRFYTAWLDEGSEPVEWKFFVLLYFLAYDRIEIYESRNMGNTCRQNSFPLFLGKIRLPKDWSDLPPNFPSIYLESGNKECKEYYQPKDFIIGNTIFVMGRRFLLYDCDPFTRDYFKDILQIIQPDSIQMFKPKDNFPTVSKLVIPPHTGIGDPDDTRQNCLSLIPKAPKTLDFVTYVLNASKKLRYKLKMVPVYEVDNLRDFIMEYCLGNDQMTIVELASKNSGFIKGRFMSSTRLRKPGTNVDEDQFYGTKDFAIGAKLHVRGSVFIIVELDLWTYNYMNENKDKFTQEAIDKAKCYLESKGLLIIEQKPDVINQNSITRDIIMINNYNIVNYQCKLLVFTITFGMGTFRRPQILLRSVLTFSTLESCQSNSSSNSTTLFIFSSDTPNLSEYTIKTSTSRAATTFRNQANLCAKNIDNWVIERIPTCPASTSATLPPHTAIMSLHKFSNSSLAIDFILSETPPIQTNRPTNTGYLYSGILKNFTITEKESDSVNQLNDNFVKTIHESPRILSIRSTPCLTRAHIICFIVFSSMNANTSKLLMAASLTQTPTSPR</sequence>
<protein>
    <recommendedName>
        <fullName evidence="6">DM10 domain-containing protein</fullName>
    </recommendedName>
</protein>
<dbReference type="InterPro" id="IPR006602">
    <property type="entry name" value="DM10_dom"/>
</dbReference>
<accession>A0A6G0U9Z3</accession>
<keyword evidence="5" id="KW-0966">Cell projection</keyword>
<gene>
    <name evidence="7" type="ORF">AGLY_000589</name>
</gene>
<dbReference type="EMBL" id="VYZN01000001">
    <property type="protein sequence ID" value="KAE9545046.1"/>
    <property type="molecule type" value="Genomic_DNA"/>
</dbReference>
<feature type="domain" description="DM10" evidence="6">
    <location>
        <begin position="250"/>
        <end position="372"/>
    </location>
</feature>
<evidence type="ECO:0000256" key="5">
    <source>
        <dbReference type="ARBA" id="ARBA00023273"/>
    </source>
</evidence>
<evidence type="ECO:0000259" key="6">
    <source>
        <dbReference type="PROSITE" id="PS51336"/>
    </source>
</evidence>